<reference evidence="3" key="1">
    <citation type="journal article" date="1983" name="J. Bacteriol.">
        <title>Regulation of the aromatic pathway in the cyanobacterium Synechococcus sp. strain Pcc6301 (Anacystis nidulans).</title>
        <authorList>
            <person name="Hall G.C."/>
            <person name="Flick M.B."/>
            <person name="Jensen R.A."/>
        </authorList>
    </citation>
    <scope>NUCLEOTIDE SEQUENCE</scope>
</reference>
<gene>
    <name evidence="3" type="primary">SEA0010</name>
</gene>
<organism evidence="3">
    <name type="scientific">Synechococcus elongatus (strain ATCC 33912 / PCC 7942 / FACHB-805)</name>
    <name type="common">Anacystis nidulans R2</name>
    <dbReference type="NCBI Taxonomy" id="1140"/>
    <lineage>
        <taxon>Bacteria</taxon>
        <taxon>Bacillati</taxon>
        <taxon>Cyanobacteriota</taxon>
        <taxon>Cyanophyceae</taxon>
        <taxon>Synechococcales</taxon>
        <taxon>Synechococcaceae</taxon>
        <taxon>Synechococcus</taxon>
    </lineage>
</organism>
<accession>Q935Y6</accession>
<evidence type="ECO:0000256" key="2">
    <source>
        <dbReference type="SAM" id="Phobius"/>
    </source>
</evidence>
<evidence type="ECO:0000313" key="3">
    <source>
        <dbReference type="EMBL" id="AAL03922.1"/>
    </source>
</evidence>
<feature type="transmembrane region" description="Helical" evidence="2">
    <location>
        <begin position="70"/>
        <end position="87"/>
    </location>
</feature>
<name>Q935Y6_SYNE7</name>
<feature type="region of interest" description="Disordered" evidence="1">
    <location>
        <begin position="107"/>
        <end position="146"/>
    </location>
</feature>
<reference evidence="3" key="2">
    <citation type="submission" date="2002-11" db="EMBL/GenBank/DDBJ databases">
        <title>Synechococcus elongatus PCC7942 genome sequence, cosmid 7H1 and 2E8.</title>
        <authorList>
            <person name="Holtman C.K."/>
            <person name="Socias T."/>
            <person name="Mohler B.J."/>
            <person name="Chen Y."/>
            <person name="Min H."/>
            <person name="Golden S.S."/>
            <person name="Youderian P."/>
            <person name="Sandoval P."/>
            <person name="Gonzalez A."/>
            <person name="Salinas I."/>
        </authorList>
    </citation>
    <scope>NUCLEOTIDE SEQUENCE</scope>
</reference>
<feature type="compositionally biased region" description="Pro residues" evidence="1">
    <location>
        <begin position="109"/>
        <end position="141"/>
    </location>
</feature>
<keyword evidence="2" id="KW-0472">Membrane</keyword>
<evidence type="ECO:0000256" key="1">
    <source>
        <dbReference type="SAM" id="MobiDB-lite"/>
    </source>
</evidence>
<protein>
    <submittedName>
        <fullName evidence="3">Uncharacterized protein</fullName>
    </submittedName>
</protein>
<keyword evidence="2" id="KW-0812">Transmembrane</keyword>
<dbReference type="EMBL" id="U30252">
    <property type="protein sequence ID" value="AAL03922.1"/>
    <property type="molecule type" value="Genomic_DNA"/>
</dbReference>
<dbReference type="AlphaFoldDB" id="Q935Y6"/>
<keyword evidence="2" id="KW-1133">Transmembrane helix</keyword>
<proteinExistence type="predicted"/>
<sequence>MSYRRPRVGGGDHLWVFGSGFKGSWRASQVAVWSRLNRWSRQQLVALQAAEAAIDSDRPELDRRLQGRDWLGLVGAGLAIAIAVWLSQQPLSWPKLQVRLPEPVVTPVEPQPAPDLLPPPKALPVTPPPAPKPAPEPPRPSRPTEIDPNARLIEAIQSEVSAISDRYSEALILGVEANFVGSRLRLRLSDGWGSLAASQQDQLAQEVFQQVRELGFRRLEIVDERDRLLARSPVIGAEMLIVSRES</sequence>